<dbReference type="EMBL" id="JAZHXI010000003">
    <property type="protein sequence ID" value="KAL2073102.1"/>
    <property type="molecule type" value="Genomic_DNA"/>
</dbReference>
<sequence>MAASTPLMVHIFMYLPDSDTQSSESTGFIKPGPTTHGLKDSLTTLFTTNQFNISALQPRPLKNLDLERTTFQVCWNITSSMVPKSEVLDGDVKELMRIMEDRG</sequence>
<reference evidence="1 2" key="1">
    <citation type="journal article" date="2024" name="Commun. Biol.">
        <title>Comparative genomic analysis of thermophilic fungi reveals convergent evolutionary adaptations and gene losses.</title>
        <authorList>
            <person name="Steindorff A.S."/>
            <person name="Aguilar-Pontes M.V."/>
            <person name="Robinson A.J."/>
            <person name="Andreopoulos B."/>
            <person name="LaButti K."/>
            <person name="Kuo A."/>
            <person name="Mondo S."/>
            <person name="Riley R."/>
            <person name="Otillar R."/>
            <person name="Haridas S."/>
            <person name="Lipzen A."/>
            <person name="Grimwood J."/>
            <person name="Schmutz J."/>
            <person name="Clum A."/>
            <person name="Reid I.D."/>
            <person name="Moisan M.C."/>
            <person name="Butler G."/>
            <person name="Nguyen T.T.M."/>
            <person name="Dewar K."/>
            <person name="Conant G."/>
            <person name="Drula E."/>
            <person name="Henrissat B."/>
            <person name="Hansel C."/>
            <person name="Singer S."/>
            <person name="Hutchinson M.I."/>
            <person name="de Vries R.P."/>
            <person name="Natvig D.O."/>
            <person name="Powell A.J."/>
            <person name="Tsang A."/>
            <person name="Grigoriev I.V."/>
        </authorList>
    </citation>
    <scope>NUCLEOTIDE SEQUENCE [LARGE SCALE GENOMIC DNA]</scope>
    <source>
        <strain evidence="1 2">CBS 494.80</strain>
    </source>
</reference>
<proteinExistence type="predicted"/>
<comment type="caution">
    <text evidence="1">The sequence shown here is derived from an EMBL/GenBank/DDBJ whole genome shotgun (WGS) entry which is preliminary data.</text>
</comment>
<accession>A0ABR4CTH9</accession>
<evidence type="ECO:0000313" key="2">
    <source>
        <dbReference type="Proteomes" id="UP001595075"/>
    </source>
</evidence>
<protein>
    <submittedName>
        <fullName evidence="1">Uncharacterized protein</fullName>
    </submittedName>
</protein>
<gene>
    <name evidence="1" type="ORF">VTL71DRAFT_10426</name>
</gene>
<dbReference type="Proteomes" id="UP001595075">
    <property type="component" value="Unassembled WGS sequence"/>
</dbReference>
<organism evidence="1 2">
    <name type="scientific">Oculimacula yallundae</name>
    <dbReference type="NCBI Taxonomy" id="86028"/>
    <lineage>
        <taxon>Eukaryota</taxon>
        <taxon>Fungi</taxon>
        <taxon>Dikarya</taxon>
        <taxon>Ascomycota</taxon>
        <taxon>Pezizomycotina</taxon>
        <taxon>Leotiomycetes</taxon>
        <taxon>Helotiales</taxon>
        <taxon>Ploettnerulaceae</taxon>
        <taxon>Oculimacula</taxon>
    </lineage>
</organism>
<name>A0ABR4CTH9_9HELO</name>
<evidence type="ECO:0000313" key="1">
    <source>
        <dbReference type="EMBL" id="KAL2073102.1"/>
    </source>
</evidence>
<keyword evidence="2" id="KW-1185">Reference proteome</keyword>